<sequence length="417" mass="42891">MDTMLLEQMFRTAVAQAQPALAVAQNLPERPKGRTVVIGAGKASAQMAHAFEQAWDGPITGLVVTRYGYAQACERIEIVEAAHPVPDEAGFLAARRIMETVSGLGPDDLVVALISGGGSSLLPAPAPGLTLDDEQAINRSLLASGAPISVMNLIRNQFSAIKGGRLAARCAPARVATLVVSDVPGDDPSVVASGPTIPLAGTRSLARKYVSLYGIDLPPHAQALLAGDDNLAPLATDPALARNSVRTIASAALSLEAAAAQAREQGIEAAILSDSIEGEARDVAQVHAAIAKEVATRNRPFSKPVVLLSGGETTVSLRGKGRGGRNAEFLLALAIAIDGSERVTALAADTDGIDGSEDNAGAFVDGTTATRLRHAGIDPLAALANNDAYSAFKAIGDLLVTGPTGTNVNDFRAILVR</sequence>
<dbReference type="Gene3D" id="3.40.1480.10">
    <property type="entry name" value="MOFRL domain"/>
    <property type="match status" value="1"/>
</dbReference>
<dbReference type="InterPro" id="IPR039760">
    <property type="entry name" value="MOFRL_protein"/>
</dbReference>
<dbReference type="PANTHER" id="PTHR12227:SF0">
    <property type="entry name" value="GLYCERATE KINASE"/>
    <property type="match status" value="1"/>
</dbReference>
<dbReference type="Gene3D" id="3.40.50.10180">
    <property type="entry name" value="Glycerate kinase, MOFRL-like N-terminal domain"/>
    <property type="match status" value="1"/>
</dbReference>
<evidence type="ECO:0000259" key="1">
    <source>
        <dbReference type="Pfam" id="PF05161"/>
    </source>
</evidence>
<reference evidence="3" key="1">
    <citation type="submission" date="2021-04" db="EMBL/GenBank/DDBJ databases">
        <title>Devosia litorisediminis sp. nov., isolated from a sand dune.</title>
        <authorList>
            <person name="Park S."/>
            <person name="Yoon J.-H."/>
        </authorList>
    </citation>
    <scope>NUCLEOTIDE SEQUENCE</scope>
    <source>
        <strain evidence="3">BSSL-BM10</strain>
    </source>
</reference>
<evidence type="ECO:0000259" key="2">
    <source>
        <dbReference type="Pfam" id="PF13660"/>
    </source>
</evidence>
<dbReference type="GO" id="GO:0005737">
    <property type="term" value="C:cytoplasm"/>
    <property type="evidence" value="ECO:0007669"/>
    <property type="project" value="TreeGrafter"/>
</dbReference>
<keyword evidence="3" id="KW-0808">Transferase</keyword>
<dbReference type="Pfam" id="PF13660">
    <property type="entry name" value="DUF4147"/>
    <property type="match status" value="1"/>
</dbReference>
<feature type="domain" description="MOFRL-associated" evidence="2">
    <location>
        <begin position="6"/>
        <end position="225"/>
    </location>
</feature>
<dbReference type="InterPro" id="IPR025286">
    <property type="entry name" value="MOFRL_assoc_dom"/>
</dbReference>
<dbReference type="InterPro" id="IPR037035">
    <property type="entry name" value="GK-like_C_sf"/>
</dbReference>
<dbReference type="PANTHER" id="PTHR12227">
    <property type="entry name" value="GLYCERATE KINASE"/>
    <property type="match status" value="1"/>
</dbReference>
<dbReference type="InterPro" id="IPR007835">
    <property type="entry name" value="MOFRL"/>
</dbReference>
<dbReference type="AlphaFoldDB" id="A0A942E7S9"/>
<dbReference type="Pfam" id="PF05161">
    <property type="entry name" value="MOFRL"/>
    <property type="match status" value="1"/>
</dbReference>
<dbReference type="InterPro" id="IPR038614">
    <property type="entry name" value="GK_N_sf"/>
</dbReference>
<evidence type="ECO:0000313" key="3">
    <source>
        <dbReference type="EMBL" id="MBS3849663.1"/>
    </source>
</evidence>
<gene>
    <name evidence="3" type="ORF">KD146_13240</name>
</gene>
<keyword evidence="3" id="KW-0418">Kinase</keyword>
<keyword evidence="4" id="KW-1185">Reference proteome</keyword>
<protein>
    <submittedName>
        <fullName evidence="3">Glycerate kinase</fullName>
    </submittedName>
</protein>
<comment type="caution">
    <text evidence="3">The sequence shown here is derived from an EMBL/GenBank/DDBJ whole genome shotgun (WGS) entry which is preliminary data.</text>
</comment>
<evidence type="ECO:0000313" key="4">
    <source>
        <dbReference type="Proteomes" id="UP000678281"/>
    </source>
</evidence>
<feature type="domain" description="MOFRL" evidence="1">
    <location>
        <begin position="305"/>
        <end position="410"/>
    </location>
</feature>
<accession>A0A942E7S9</accession>
<dbReference type="Proteomes" id="UP000678281">
    <property type="component" value="Unassembled WGS sequence"/>
</dbReference>
<dbReference type="FunFam" id="3.40.1480.10:FF:000002">
    <property type="entry name" value="Glycerate kinase"/>
    <property type="match status" value="1"/>
</dbReference>
<proteinExistence type="predicted"/>
<dbReference type="SUPFAM" id="SSF82544">
    <property type="entry name" value="GckA/TtuD-like"/>
    <property type="match status" value="1"/>
</dbReference>
<dbReference type="GO" id="GO:0008887">
    <property type="term" value="F:glycerate kinase activity"/>
    <property type="evidence" value="ECO:0007669"/>
    <property type="project" value="InterPro"/>
</dbReference>
<dbReference type="RefSeq" id="WP_212659306.1">
    <property type="nucleotide sequence ID" value="NZ_JAGXTP010000002.1"/>
</dbReference>
<name>A0A942E7S9_9HYPH</name>
<organism evidence="3 4">
    <name type="scientific">Devosia litorisediminis</name>
    <dbReference type="NCBI Taxonomy" id="2829817"/>
    <lineage>
        <taxon>Bacteria</taxon>
        <taxon>Pseudomonadati</taxon>
        <taxon>Pseudomonadota</taxon>
        <taxon>Alphaproteobacteria</taxon>
        <taxon>Hyphomicrobiales</taxon>
        <taxon>Devosiaceae</taxon>
        <taxon>Devosia</taxon>
    </lineage>
</organism>
<dbReference type="EMBL" id="JAGXTP010000002">
    <property type="protein sequence ID" value="MBS3849663.1"/>
    <property type="molecule type" value="Genomic_DNA"/>
</dbReference>